<dbReference type="Proteomes" id="UP000274756">
    <property type="component" value="Unassembled WGS sequence"/>
</dbReference>
<evidence type="ECO:0000256" key="4">
    <source>
        <dbReference type="ARBA" id="ARBA00022490"/>
    </source>
</evidence>
<keyword evidence="5 11" id="KW-0547">Nucleotide-binding</keyword>
<reference evidence="16" key="1">
    <citation type="submission" date="2017-02" db="UniProtKB">
        <authorList>
            <consortium name="WormBaseParasite"/>
        </authorList>
    </citation>
    <scope>IDENTIFICATION</scope>
</reference>
<dbReference type="Pfam" id="PF00118">
    <property type="entry name" value="Cpn60_TCP1"/>
    <property type="match status" value="1"/>
</dbReference>
<dbReference type="SUPFAM" id="SSF52029">
    <property type="entry name" value="GroEL apical domain-like"/>
    <property type="match status" value="1"/>
</dbReference>
<gene>
    <name evidence="13" type="ORF">DME_LOCUS3808</name>
</gene>
<dbReference type="FunFam" id="3.50.7.10:FF:000008">
    <property type="entry name" value="T-complex protein 1 subunit theta"/>
    <property type="match status" value="1"/>
</dbReference>
<comment type="function">
    <text evidence="9">Molecular chaperone; assists the folding of proteins upon ATP hydrolysis. Known to play a role, in vitro, in the folding of actin and tubulin. Required for correct subcellular localization of pgl-1.</text>
</comment>
<dbReference type="WBParaSite" id="DME_0001031501-mRNA-1">
    <property type="protein sequence ID" value="DME_0001031501-mRNA-1"/>
    <property type="gene ID" value="DME_0001031501"/>
</dbReference>
<evidence type="ECO:0000256" key="6">
    <source>
        <dbReference type="ARBA" id="ARBA00022840"/>
    </source>
</evidence>
<dbReference type="AlphaFoldDB" id="A0A0N4UQM2"/>
<keyword evidence="4" id="KW-0963">Cytoplasm</keyword>
<dbReference type="PRINTS" id="PR00304">
    <property type="entry name" value="TCOMPLEXTCP1"/>
</dbReference>
<dbReference type="SUPFAM" id="SSF48592">
    <property type="entry name" value="GroEL equatorial domain-like"/>
    <property type="match status" value="1"/>
</dbReference>
<accession>A0A0N4UQM2</accession>
<dbReference type="NCBIfam" id="TIGR02346">
    <property type="entry name" value="chap_CCT_theta"/>
    <property type="match status" value="1"/>
</dbReference>
<evidence type="ECO:0000256" key="5">
    <source>
        <dbReference type="ARBA" id="ARBA00022741"/>
    </source>
</evidence>
<reference evidence="13 15" key="2">
    <citation type="submission" date="2018-11" db="EMBL/GenBank/DDBJ databases">
        <authorList>
            <consortium name="Pathogen Informatics"/>
        </authorList>
    </citation>
    <scope>NUCLEOTIDE SEQUENCE [LARGE SCALE GENOMIC DNA]</scope>
</reference>
<dbReference type="PROSITE" id="PS00751">
    <property type="entry name" value="TCP1_2"/>
    <property type="match status" value="1"/>
</dbReference>
<dbReference type="GO" id="GO:0140662">
    <property type="term" value="F:ATP-dependent protein folding chaperone"/>
    <property type="evidence" value="ECO:0007669"/>
    <property type="project" value="InterPro"/>
</dbReference>
<evidence type="ECO:0000256" key="10">
    <source>
        <dbReference type="ARBA" id="ARBA00064252"/>
    </source>
</evidence>
<name>A0A0N4UQM2_DRAME</name>
<keyword evidence="15" id="KW-1185">Reference proteome</keyword>
<evidence type="ECO:0000256" key="7">
    <source>
        <dbReference type="ARBA" id="ARBA00023186"/>
    </source>
</evidence>
<dbReference type="InterPro" id="IPR002423">
    <property type="entry name" value="Cpn60/GroEL/TCP-1"/>
</dbReference>
<evidence type="ECO:0000313" key="16">
    <source>
        <dbReference type="WBParaSite" id="DME_0001031501-mRNA-1"/>
    </source>
</evidence>
<keyword evidence="7 11" id="KW-0143">Chaperone</keyword>
<protein>
    <recommendedName>
        <fullName evidence="3">T-complex protein 1 subunit theta</fullName>
    </recommendedName>
    <alternativeName>
        <fullName evidence="8">CCT-theta</fullName>
    </alternativeName>
</protein>
<comment type="similarity">
    <text evidence="2 11">Belongs to the TCP-1 chaperonin family.</text>
</comment>
<dbReference type="OrthoDB" id="1748577at2759"/>
<dbReference type="CDD" id="cd03341">
    <property type="entry name" value="TCP1_theta"/>
    <property type="match status" value="1"/>
</dbReference>
<dbReference type="Gene3D" id="1.10.560.10">
    <property type="entry name" value="GroEL-like equatorial domain"/>
    <property type="match status" value="1"/>
</dbReference>
<comment type="subunit">
    <text evidence="10">Heterooligomeric complex.</text>
</comment>
<dbReference type="InterPro" id="IPR002194">
    <property type="entry name" value="Chaperonin_TCP-1_CS"/>
</dbReference>
<evidence type="ECO:0000313" key="15">
    <source>
        <dbReference type="Proteomes" id="UP000274756"/>
    </source>
</evidence>
<evidence type="ECO:0000313" key="13">
    <source>
        <dbReference type="EMBL" id="VDN53835.1"/>
    </source>
</evidence>
<dbReference type="GO" id="GO:0005737">
    <property type="term" value="C:cytoplasm"/>
    <property type="evidence" value="ECO:0007669"/>
    <property type="project" value="UniProtKB-SubCell"/>
</dbReference>
<dbReference type="SUPFAM" id="SSF54849">
    <property type="entry name" value="GroEL-intermediate domain like"/>
    <property type="match status" value="1"/>
</dbReference>
<dbReference type="InterPro" id="IPR027410">
    <property type="entry name" value="TCP-1-like_intermed_sf"/>
</dbReference>
<comment type="subcellular location">
    <subcellularLocation>
        <location evidence="1">Cytoplasm</location>
    </subcellularLocation>
</comment>
<dbReference type="InterPro" id="IPR012721">
    <property type="entry name" value="Chap_CCT_theta"/>
</dbReference>
<proteinExistence type="inferred from homology"/>
<organism evidence="14 16">
    <name type="scientific">Dracunculus medinensis</name>
    <name type="common">Guinea worm</name>
    <dbReference type="NCBI Taxonomy" id="318479"/>
    <lineage>
        <taxon>Eukaryota</taxon>
        <taxon>Metazoa</taxon>
        <taxon>Ecdysozoa</taxon>
        <taxon>Nematoda</taxon>
        <taxon>Chromadorea</taxon>
        <taxon>Rhabditida</taxon>
        <taxon>Spirurina</taxon>
        <taxon>Dracunculoidea</taxon>
        <taxon>Dracunculidae</taxon>
        <taxon>Dracunculus</taxon>
    </lineage>
</organism>
<sequence length="548" mass="59832">MAMIIPKVGLSRFMKEGTQYFKGVDEAVLRNIDACVQLSSQIRSAYGPNGMNKMVINHIEKVFVTNDAATILKELEVQHPAARMIIMASEMQEKQIGDGTNTVIIFAATLLEHASDLLAMGLKPTEITHGFEMALDKALEILPNLVAKKADNLHDVKAVESYLKSSVMSKQFDNVETITELVAKACVQTVPKNITNFNVDNIRVSKILGSGVHSSRVMNGMVFQRGVEGEIKEVKNARIAVFACPFDITQTETKGTVKMETADELMSFSTGEEAEIEAIVSALAKNGVTVVVAAGKFGDLYLHFLNKYKIMAVRLTSKFDLRRLCRTTGAQAQARVCAPTVKFLGDCDRVFLEEIGDTQVVVFDKYSERGYVATIIVRGSSHSRMDDVERAIDDAVNTYKALTRDPRLLAGAGAVEIELARQVESYGEKCAGLEQYSIKKFAQALEVFPKQIANNAGLKASEMLSKLYAEHEEGAKNAGINILTGEVTDAIEAGIYDLYSSKLLALKLATNAAVTVLNVDQIIMSKQVSGGPNPRGPKAQDDDDNQMV</sequence>
<dbReference type="Gene3D" id="3.30.260.10">
    <property type="entry name" value="TCP-1-like chaperonin intermediate domain"/>
    <property type="match status" value="1"/>
</dbReference>
<dbReference type="EMBL" id="UYYG01000190">
    <property type="protein sequence ID" value="VDN53835.1"/>
    <property type="molecule type" value="Genomic_DNA"/>
</dbReference>
<keyword evidence="6 11" id="KW-0067">ATP-binding</keyword>
<evidence type="ECO:0000313" key="14">
    <source>
        <dbReference type="Proteomes" id="UP000038040"/>
    </source>
</evidence>
<dbReference type="GO" id="GO:0016887">
    <property type="term" value="F:ATP hydrolysis activity"/>
    <property type="evidence" value="ECO:0007669"/>
    <property type="project" value="InterPro"/>
</dbReference>
<evidence type="ECO:0000256" key="12">
    <source>
        <dbReference type="SAM" id="MobiDB-lite"/>
    </source>
</evidence>
<dbReference type="PROSITE" id="PS00995">
    <property type="entry name" value="TCP1_3"/>
    <property type="match status" value="1"/>
</dbReference>
<dbReference type="PANTHER" id="PTHR11353">
    <property type="entry name" value="CHAPERONIN"/>
    <property type="match status" value="1"/>
</dbReference>
<evidence type="ECO:0000256" key="8">
    <source>
        <dbReference type="ARBA" id="ARBA00029602"/>
    </source>
</evidence>
<dbReference type="InterPro" id="IPR027413">
    <property type="entry name" value="GROEL-like_equatorial_sf"/>
</dbReference>
<evidence type="ECO:0000256" key="3">
    <source>
        <dbReference type="ARBA" id="ARBA00016981"/>
    </source>
</evidence>
<evidence type="ECO:0000256" key="1">
    <source>
        <dbReference type="ARBA" id="ARBA00004496"/>
    </source>
</evidence>
<feature type="region of interest" description="Disordered" evidence="12">
    <location>
        <begin position="527"/>
        <end position="548"/>
    </location>
</feature>
<dbReference type="GO" id="GO:0051082">
    <property type="term" value="F:unfolded protein binding"/>
    <property type="evidence" value="ECO:0007669"/>
    <property type="project" value="InterPro"/>
</dbReference>
<dbReference type="Proteomes" id="UP000038040">
    <property type="component" value="Unplaced"/>
</dbReference>
<dbReference type="InterPro" id="IPR017998">
    <property type="entry name" value="Chaperone_TCP-1"/>
</dbReference>
<evidence type="ECO:0000256" key="11">
    <source>
        <dbReference type="RuleBase" id="RU004187"/>
    </source>
</evidence>
<dbReference type="STRING" id="318479.A0A0N4UQM2"/>
<dbReference type="Gene3D" id="3.50.7.10">
    <property type="entry name" value="GroEL"/>
    <property type="match status" value="1"/>
</dbReference>
<dbReference type="InterPro" id="IPR027409">
    <property type="entry name" value="GroEL-like_apical_dom_sf"/>
</dbReference>
<evidence type="ECO:0000256" key="9">
    <source>
        <dbReference type="ARBA" id="ARBA00058723"/>
    </source>
</evidence>
<dbReference type="GO" id="GO:0005524">
    <property type="term" value="F:ATP binding"/>
    <property type="evidence" value="ECO:0007669"/>
    <property type="project" value="UniProtKB-KW"/>
</dbReference>
<dbReference type="PROSITE" id="PS00750">
    <property type="entry name" value="TCP1_1"/>
    <property type="match status" value="1"/>
</dbReference>
<evidence type="ECO:0000256" key="2">
    <source>
        <dbReference type="ARBA" id="ARBA00008020"/>
    </source>
</evidence>